<dbReference type="AlphaFoldDB" id="A0A2T1AB36"/>
<dbReference type="Proteomes" id="UP000237718">
    <property type="component" value="Unassembled WGS sequence"/>
</dbReference>
<protein>
    <submittedName>
        <fullName evidence="1">Glycosyl transferase family 2</fullName>
    </submittedName>
</protein>
<evidence type="ECO:0000313" key="2">
    <source>
        <dbReference type="Proteomes" id="UP000237718"/>
    </source>
</evidence>
<dbReference type="GO" id="GO:0016740">
    <property type="term" value="F:transferase activity"/>
    <property type="evidence" value="ECO:0007669"/>
    <property type="project" value="UniProtKB-KW"/>
</dbReference>
<accession>A0A2T1AB36</accession>
<reference evidence="1 2" key="1">
    <citation type="submission" date="2018-03" db="EMBL/GenBank/DDBJ databases">
        <title>Genomic Encyclopedia of Archaeal and Bacterial Type Strains, Phase II (KMG-II): from individual species to whole genera.</title>
        <authorList>
            <person name="Goeker M."/>
        </authorList>
    </citation>
    <scope>NUCLEOTIDE SEQUENCE [LARGE SCALE GENOMIC DNA]</scope>
    <source>
        <strain evidence="1 2">DSM 25328</strain>
    </source>
</reference>
<dbReference type="EMBL" id="PVUF01000013">
    <property type="protein sequence ID" value="PRZ45806.1"/>
    <property type="molecule type" value="Genomic_DNA"/>
</dbReference>
<dbReference type="Pfam" id="PF13704">
    <property type="entry name" value="Glyco_tranf_2_4"/>
    <property type="match status" value="1"/>
</dbReference>
<name>A0A2T1AB36_TRISK</name>
<comment type="caution">
    <text evidence="1">The sequence shown here is derived from an EMBL/GenBank/DDBJ whole genome shotgun (WGS) entry which is preliminary data.</text>
</comment>
<gene>
    <name evidence="1" type="ORF">CLV89_113103</name>
</gene>
<dbReference type="OrthoDB" id="7203640at2"/>
<evidence type="ECO:0000313" key="1">
    <source>
        <dbReference type="EMBL" id="PRZ45806.1"/>
    </source>
</evidence>
<sequence length="313" mass="35872">MTTWSVVAILKEPWPVLERFISWHLAAGAERLHLVFDDPEDPSISRLEGHPALDIHRATPDFWRSCGAKPGGHFTHRQNMSMNYLYQRATSDWVLNLDGDELLYCRDGRLADLLDTQPPEVRSLLLGVAEHVGRRADGACDQFRLPMWPRLSRRVYGEFSRYMEGNKGLVGHTVGKSVVRTGIASKRFHPHWLVAEDGARILDKKIVAEDGVGILHFYADRYDVWRRKLEYRVQAQARSRRTEILDALLEILNAGDEARLRDFYQRMHHLDVRQAKLLLSRDRLLEVDVTHAPLFDGPAEGFSEPCEAAPFSN</sequence>
<organism evidence="1 2">
    <name type="scientific">Tritonibacter scottomollicae</name>
    <name type="common">Epibacterium scottomollicae</name>
    <dbReference type="NCBI Taxonomy" id="483013"/>
    <lineage>
        <taxon>Bacteria</taxon>
        <taxon>Pseudomonadati</taxon>
        <taxon>Pseudomonadota</taxon>
        <taxon>Alphaproteobacteria</taxon>
        <taxon>Rhodobacterales</taxon>
        <taxon>Paracoccaceae</taxon>
        <taxon>Tritonibacter</taxon>
    </lineage>
</organism>
<dbReference type="RefSeq" id="WP_106164962.1">
    <property type="nucleotide sequence ID" value="NZ_PVUF01000013.1"/>
</dbReference>
<proteinExistence type="predicted"/>
<keyword evidence="1" id="KW-0808">Transferase</keyword>